<accession>A0A4C1Z2M5</accession>
<proteinExistence type="predicted"/>
<dbReference type="EMBL" id="BGZK01001485">
    <property type="protein sequence ID" value="GBP80857.1"/>
    <property type="molecule type" value="Genomic_DNA"/>
</dbReference>
<gene>
    <name evidence="2" type="ORF">EVAR_62387_1</name>
</gene>
<evidence type="ECO:0000256" key="1">
    <source>
        <dbReference type="SAM" id="MobiDB-lite"/>
    </source>
</evidence>
<evidence type="ECO:0000313" key="2">
    <source>
        <dbReference type="EMBL" id="GBP80857.1"/>
    </source>
</evidence>
<feature type="compositionally biased region" description="Polar residues" evidence="1">
    <location>
        <begin position="32"/>
        <end position="42"/>
    </location>
</feature>
<dbReference type="AlphaFoldDB" id="A0A4C1Z2M5"/>
<protein>
    <submittedName>
        <fullName evidence="2">Uncharacterized protein</fullName>
    </submittedName>
</protein>
<name>A0A4C1Z2M5_EUMVA</name>
<evidence type="ECO:0000313" key="3">
    <source>
        <dbReference type="Proteomes" id="UP000299102"/>
    </source>
</evidence>
<feature type="region of interest" description="Disordered" evidence="1">
    <location>
        <begin position="20"/>
        <end position="71"/>
    </location>
</feature>
<reference evidence="2 3" key="1">
    <citation type="journal article" date="2019" name="Commun. Biol.">
        <title>The bagworm genome reveals a unique fibroin gene that provides high tensile strength.</title>
        <authorList>
            <person name="Kono N."/>
            <person name="Nakamura H."/>
            <person name="Ohtoshi R."/>
            <person name="Tomita M."/>
            <person name="Numata K."/>
            <person name="Arakawa K."/>
        </authorList>
    </citation>
    <scope>NUCLEOTIDE SEQUENCE [LARGE SCALE GENOMIC DNA]</scope>
</reference>
<organism evidence="2 3">
    <name type="scientific">Eumeta variegata</name>
    <name type="common">Bagworm moth</name>
    <name type="synonym">Eumeta japonica</name>
    <dbReference type="NCBI Taxonomy" id="151549"/>
    <lineage>
        <taxon>Eukaryota</taxon>
        <taxon>Metazoa</taxon>
        <taxon>Ecdysozoa</taxon>
        <taxon>Arthropoda</taxon>
        <taxon>Hexapoda</taxon>
        <taxon>Insecta</taxon>
        <taxon>Pterygota</taxon>
        <taxon>Neoptera</taxon>
        <taxon>Endopterygota</taxon>
        <taxon>Lepidoptera</taxon>
        <taxon>Glossata</taxon>
        <taxon>Ditrysia</taxon>
        <taxon>Tineoidea</taxon>
        <taxon>Psychidae</taxon>
        <taxon>Oiketicinae</taxon>
        <taxon>Eumeta</taxon>
    </lineage>
</organism>
<sequence>MASHERALWGHYHHESIRNVSPMRTRPAPISTRKSLAPTTCEGNVPPREEAQFRVEGAPQPKTDAGDPSTLTNISTLRFRSRTDFEIRITL</sequence>
<dbReference type="Proteomes" id="UP000299102">
    <property type="component" value="Unassembled WGS sequence"/>
</dbReference>
<comment type="caution">
    <text evidence="2">The sequence shown here is derived from an EMBL/GenBank/DDBJ whole genome shotgun (WGS) entry which is preliminary data.</text>
</comment>
<keyword evidence="3" id="KW-1185">Reference proteome</keyword>